<dbReference type="EMBL" id="PDXD01000021">
    <property type="protein sequence ID" value="RYN73525.1"/>
    <property type="molecule type" value="Genomic_DNA"/>
</dbReference>
<dbReference type="KEGG" id="aalt:CC77DRAFT_844669"/>
<dbReference type="GeneID" id="29118984"/>
<accession>A0A177DML3</accession>
<dbReference type="Proteomes" id="UP000077248">
    <property type="component" value="Unassembled WGS sequence"/>
</dbReference>
<evidence type="ECO:0008006" key="7">
    <source>
        <dbReference type="Google" id="ProtNLM"/>
    </source>
</evidence>
<dbReference type="InterPro" id="IPR012677">
    <property type="entry name" value="Nucleotide-bd_a/b_plait_sf"/>
</dbReference>
<feature type="region of interest" description="Disordered" evidence="2">
    <location>
        <begin position="1"/>
        <end position="23"/>
    </location>
</feature>
<protein>
    <recommendedName>
        <fullName evidence="7">RRM domain-containing protein</fullName>
    </recommendedName>
</protein>
<dbReference type="GO" id="GO:0003676">
    <property type="term" value="F:nucleic acid binding"/>
    <property type="evidence" value="ECO:0007669"/>
    <property type="project" value="InterPro"/>
</dbReference>
<evidence type="ECO:0000313" key="5">
    <source>
        <dbReference type="Proteomes" id="UP000077248"/>
    </source>
</evidence>
<feature type="compositionally biased region" description="Basic and acidic residues" evidence="2">
    <location>
        <begin position="10"/>
        <end position="23"/>
    </location>
</feature>
<evidence type="ECO:0000313" key="6">
    <source>
        <dbReference type="Proteomes" id="UP000291422"/>
    </source>
</evidence>
<proteinExistence type="predicted"/>
<sequence>MPQREASTAYERKQKANGMIRRDQSTAISANGLLSKQFASITDVLLKASQRRDQNLQQRLSRPVPISTTFRPVSKPLVAAESELSEVNACGDDHIDLEQVKQSNKDIVGINSMTAGTNEGQSDVSGTQTSLRGCDVPEYAENPRMMLVELESSSPEHSGRDVNEELDDSYGQENTRVDTKCVSSLMKGTAVEHVNDPKGIPTSPSIDEADALSILARRLGIDGNENKVFEIIESTFGELDEQFSNASHTEDKDNDLKALREELATVFSPPWDTTSRDFQRTTRDTPVNSMRSNPQEHAVENLQPDDTPPAAALILEPGDAECKDVQVGCTQPFSDGIGEQETQREKETMLERENEKLEATIKYVLEEEKRYRAIEENKRLKTRLIVSNLAVDVDDKAIRAFFAKYVTEIRNVTILSVRDPVKRTRTAYVDMYSRKVAVRASYEVGSIFGLIVKIKLAVE</sequence>
<dbReference type="Gene3D" id="3.30.70.330">
    <property type="match status" value="1"/>
</dbReference>
<dbReference type="VEuPathDB" id="FungiDB:CC77DRAFT_844669"/>
<feature type="coiled-coil region" evidence="1">
    <location>
        <begin position="340"/>
        <end position="367"/>
    </location>
</feature>
<dbReference type="SUPFAM" id="SSF54928">
    <property type="entry name" value="RNA-binding domain, RBD"/>
    <property type="match status" value="1"/>
</dbReference>
<reference evidence="3 5" key="1">
    <citation type="submission" date="2016-05" db="EMBL/GenBank/DDBJ databases">
        <title>Comparative analysis of secretome profiles of manganese(II)-oxidizing ascomycete fungi.</title>
        <authorList>
            <consortium name="DOE Joint Genome Institute"/>
            <person name="Zeiner C.A."/>
            <person name="Purvine S.O."/>
            <person name="Zink E.M."/>
            <person name="Wu S."/>
            <person name="Pasa-Tolic L."/>
            <person name="Chaput D.L."/>
            <person name="Haridas S."/>
            <person name="Grigoriev I.V."/>
            <person name="Santelli C.M."/>
            <person name="Hansel C.M."/>
        </authorList>
    </citation>
    <scope>NUCLEOTIDE SEQUENCE [LARGE SCALE GENOMIC DNA]</scope>
    <source>
        <strain evidence="3 5">SRC1lrK2f</strain>
    </source>
</reference>
<dbReference type="InterPro" id="IPR035979">
    <property type="entry name" value="RBD_domain_sf"/>
</dbReference>
<evidence type="ECO:0000256" key="1">
    <source>
        <dbReference type="SAM" id="Coils"/>
    </source>
</evidence>
<dbReference type="EMBL" id="KV441477">
    <property type="protein sequence ID" value="OAG20965.1"/>
    <property type="molecule type" value="Genomic_DNA"/>
</dbReference>
<evidence type="ECO:0000313" key="4">
    <source>
        <dbReference type="EMBL" id="RYN73525.1"/>
    </source>
</evidence>
<organism evidence="3 5">
    <name type="scientific">Alternaria alternata</name>
    <name type="common">Alternaria rot fungus</name>
    <name type="synonym">Torula alternata</name>
    <dbReference type="NCBI Taxonomy" id="5599"/>
    <lineage>
        <taxon>Eukaryota</taxon>
        <taxon>Fungi</taxon>
        <taxon>Dikarya</taxon>
        <taxon>Ascomycota</taxon>
        <taxon>Pezizomycotina</taxon>
        <taxon>Dothideomycetes</taxon>
        <taxon>Pleosporomycetidae</taxon>
        <taxon>Pleosporales</taxon>
        <taxon>Pleosporineae</taxon>
        <taxon>Pleosporaceae</taxon>
        <taxon>Alternaria</taxon>
        <taxon>Alternaria sect. Alternaria</taxon>
        <taxon>Alternaria alternata complex</taxon>
    </lineage>
</organism>
<evidence type="ECO:0000313" key="3">
    <source>
        <dbReference type="EMBL" id="OAG20965.1"/>
    </source>
</evidence>
<dbReference type="CDD" id="cd00590">
    <property type="entry name" value="RRM_SF"/>
    <property type="match status" value="1"/>
</dbReference>
<name>A0A177DML3_ALTAL</name>
<evidence type="ECO:0000256" key="2">
    <source>
        <dbReference type="SAM" id="MobiDB-lite"/>
    </source>
</evidence>
<reference evidence="4" key="3">
    <citation type="journal article" date="2019" name="J. ISSAAS">
        <title>Genomics, evolutionary history and diagnostics of the Alternaria alternata species group including apple and Asian pear pathotypes.</title>
        <authorList>
            <person name="Armitage A.D."/>
            <person name="Cockerton H.M."/>
            <person name="Sreenivasaprasad S."/>
            <person name="Woodhall J."/>
            <person name="Lane C."/>
            <person name="Harrison R.J."/>
            <person name="Clarkson J.P."/>
        </authorList>
    </citation>
    <scope>NUCLEOTIDE SEQUENCE</scope>
    <source>
        <strain evidence="4">FERA 1177</strain>
    </source>
</reference>
<dbReference type="RefSeq" id="XP_018386386.1">
    <property type="nucleotide sequence ID" value="XM_018533390.1"/>
</dbReference>
<keyword evidence="5" id="KW-1185">Reference proteome</keyword>
<gene>
    <name evidence="4" type="ORF">AA0117_g7826</name>
    <name evidence="3" type="ORF">CC77DRAFT_844669</name>
</gene>
<reference evidence="6" key="2">
    <citation type="journal article" date="2019" name="bioRxiv">
        <title>Genomics, evolutionary history and diagnostics of the Alternaria alternata species group including apple and Asian pear pathotypes.</title>
        <authorList>
            <person name="Armitage A.D."/>
            <person name="Cockerton H.M."/>
            <person name="Sreenivasaprasad S."/>
            <person name="Woodhall J.W."/>
            <person name="Lane C.R."/>
            <person name="Harrison R.J."/>
            <person name="Clarkson J.P."/>
        </authorList>
    </citation>
    <scope>NUCLEOTIDE SEQUENCE [LARGE SCALE GENOMIC DNA]</scope>
    <source>
        <strain evidence="6">FERA 1177</strain>
    </source>
</reference>
<dbReference type="Proteomes" id="UP000291422">
    <property type="component" value="Unassembled WGS sequence"/>
</dbReference>
<dbReference type="AlphaFoldDB" id="A0A177DML3"/>
<keyword evidence="1" id="KW-0175">Coiled coil</keyword>